<evidence type="ECO:0000313" key="1">
    <source>
        <dbReference type="EMBL" id="OCX12497.1"/>
    </source>
</evidence>
<proteinExistence type="predicted"/>
<dbReference type="Proteomes" id="UP000094412">
    <property type="component" value="Unassembled WGS sequence"/>
</dbReference>
<dbReference type="RefSeq" id="WP_024922610.1">
    <property type="nucleotide sequence ID" value="NZ_MDEO01000036.1"/>
</dbReference>
<dbReference type="SUPFAM" id="SSF54427">
    <property type="entry name" value="NTF2-like"/>
    <property type="match status" value="1"/>
</dbReference>
<keyword evidence="2" id="KW-1185">Reference proteome</keyword>
<protein>
    <recommendedName>
        <fullName evidence="3">SnoaL-like domain-containing protein</fullName>
    </recommendedName>
</protein>
<evidence type="ECO:0000313" key="2">
    <source>
        <dbReference type="Proteomes" id="UP000094412"/>
    </source>
</evidence>
<sequence>MTETKNPFAGDADRAFIWEMLMPRDFEAFAAQDWSMVANDFDEVRFLGIHAHNSPNQDDWNAAFPTLQAYRDEWLRQAAESAAVAYAEPLPSALLKAVTLNRIEINGNVAVAHKKFDGTVPLADGGSDRLNWQTLYFCRNDGDRWRIAGFVGYMKYR</sequence>
<dbReference type="STRING" id="1566387.QV13_23065"/>
<accession>A0A1C2DCL3</accession>
<dbReference type="EMBL" id="MDEO01000036">
    <property type="protein sequence ID" value="OCX12497.1"/>
    <property type="molecule type" value="Genomic_DNA"/>
</dbReference>
<name>A0A1C2DCL3_9HYPH</name>
<comment type="caution">
    <text evidence="1">The sequence shown here is derived from an EMBL/GenBank/DDBJ whole genome shotgun (WGS) entry which is preliminary data.</text>
</comment>
<dbReference type="InterPro" id="IPR032710">
    <property type="entry name" value="NTF2-like_dom_sf"/>
</dbReference>
<dbReference type="AlphaFoldDB" id="A0A1C2DCL3"/>
<evidence type="ECO:0008006" key="3">
    <source>
        <dbReference type="Google" id="ProtNLM"/>
    </source>
</evidence>
<organism evidence="1 2">
    <name type="scientific">Mesorhizobium hungaricum</name>
    <dbReference type="NCBI Taxonomy" id="1566387"/>
    <lineage>
        <taxon>Bacteria</taxon>
        <taxon>Pseudomonadati</taxon>
        <taxon>Pseudomonadota</taxon>
        <taxon>Alphaproteobacteria</taxon>
        <taxon>Hyphomicrobiales</taxon>
        <taxon>Phyllobacteriaceae</taxon>
        <taxon>Mesorhizobium</taxon>
    </lineage>
</organism>
<reference evidence="1 2" key="1">
    <citation type="submission" date="2016-08" db="EMBL/GenBank/DDBJ databases">
        <title>Whole genome sequence of Mesorhizobium sp. strain UASWS1009 isolated from industrial sewage.</title>
        <authorList>
            <person name="Crovadore J."/>
            <person name="Calmin G."/>
            <person name="Chablais R."/>
            <person name="Cochard B."/>
            <person name="Lefort F."/>
        </authorList>
    </citation>
    <scope>NUCLEOTIDE SEQUENCE [LARGE SCALE GENOMIC DNA]</scope>
    <source>
        <strain evidence="1 2">UASWS1009</strain>
    </source>
</reference>
<dbReference type="OrthoDB" id="5817554at2"/>
<gene>
    <name evidence="1" type="ORF">QV13_23065</name>
</gene>